<comment type="caution">
    <text evidence="2">The sequence shown here is derived from an EMBL/GenBank/DDBJ whole genome shotgun (WGS) entry which is preliminary data.</text>
</comment>
<dbReference type="Pfam" id="PF04304">
    <property type="entry name" value="DUF454"/>
    <property type="match status" value="1"/>
</dbReference>
<feature type="transmembrane region" description="Helical" evidence="1">
    <location>
        <begin position="26"/>
        <end position="51"/>
    </location>
</feature>
<dbReference type="Proteomes" id="UP001620597">
    <property type="component" value="Unassembled WGS sequence"/>
</dbReference>
<keyword evidence="3" id="KW-1185">Reference proteome</keyword>
<evidence type="ECO:0000313" key="3">
    <source>
        <dbReference type="Proteomes" id="UP001620597"/>
    </source>
</evidence>
<dbReference type="RefSeq" id="WP_416204637.1">
    <property type="nucleotide sequence ID" value="NZ_JBBKTX010000002.1"/>
</dbReference>
<keyword evidence="1" id="KW-0472">Membrane</keyword>
<dbReference type="InterPro" id="IPR007401">
    <property type="entry name" value="DUF454"/>
</dbReference>
<gene>
    <name evidence="2" type="ORF">WG929_01740</name>
</gene>
<accession>A0ABW8NE98</accession>
<dbReference type="PANTHER" id="PTHR35813:SF1">
    <property type="entry name" value="INNER MEMBRANE PROTEIN YBAN"/>
    <property type="match status" value="1"/>
</dbReference>
<feature type="transmembrane region" description="Helical" evidence="1">
    <location>
        <begin position="125"/>
        <end position="147"/>
    </location>
</feature>
<name>A0ABW8NE98_9GAMM</name>
<organism evidence="2 3">
    <name type="scientific">Oceanobacter antarcticus</name>
    <dbReference type="NCBI Taxonomy" id="3133425"/>
    <lineage>
        <taxon>Bacteria</taxon>
        <taxon>Pseudomonadati</taxon>
        <taxon>Pseudomonadota</taxon>
        <taxon>Gammaproteobacteria</taxon>
        <taxon>Oceanospirillales</taxon>
        <taxon>Oceanospirillaceae</taxon>
        <taxon>Oceanobacter</taxon>
    </lineage>
</organism>
<reference evidence="2 3" key="1">
    <citation type="submission" date="2024-03" db="EMBL/GenBank/DDBJ databases">
        <title>High-quality draft genome sequence of Oceanobacter sp. wDCs-4.</title>
        <authorList>
            <person name="Dong C."/>
        </authorList>
    </citation>
    <scope>NUCLEOTIDE SEQUENCE [LARGE SCALE GENOMIC DNA]</scope>
    <source>
        <strain evidence="3">wDCs-4</strain>
    </source>
</reference>
<protein>
    <submittedName>
        <fullName evidence="2">YbaN family protein</fullName>
    </submittedName>
</protein>
<evidence type="ECO:0000256" key="1">
    <source>
        <dbReference type="SAM" id="Phobius"/>
    </source>
</evidence>
<dbReference type="PANTHER" id="PTHR35813">
    <property type="entry name" value="INNER MEMBRANE PROTEIN YBAN"/>
    <property type="match status" value="1"/>
</dbReference>
<evidence type="ECO:0000313" key="2">
    <source>
        <dbReference type="EMBL" id="MFK4751120.1"/>
    </source>
</evidence>
<keyword evidence="1" id="KW-0812">Transmembrane</keyword>
<proteinExistence type="predicted"/>
<dbReference type="EMBL" id="JBBKTX010000002">
    <property type="protein sequence ID" value="MFK4751120.1"/>
    <property type="molecule type" value="Genomic_DNA"/>
</dbReference>
<feature type="transmembrane region" description="Helical" evidence="1">
    <location>
        <begin position="101"/>
        <end position="119"/>
    </location>
</feature>
<keyword evidence="1" id="KW-1133">Transmembrane helix</keyword>
<sequence length="159" mass="17591">MAVPESPESFVKTPDTRLRHQVANPLLRWLLMLLGWLAVALGTAGIFLPVLPTTPFLLLAAGCFVRCSPTFYRWLIGHPTLGKYLLYYLDGKGMPMKAKIYTLLLMWTSLLVTAFVLLNSLAPKVVLPLIGLGVSWYILHLPTLTLVTEPGSTVEDSPE</sequence>